<dbReference type="Proteomes" id="UP000014028">
    <property type="component" value="Unassembled WGS sequence"/>
</dbReference>
<dbReference type="InterPro" id="IPR025454">
    <property type="entry name" value="DUF4275"/>
</dbReference>
<dbReference type="Pfam" id="PF14101">
    <property type="entry name" value="DUF4275"/>
    <property type="match status" value="1"/>
</dbReference>
<sequence>MDDILRETDDMYKGDIYIVDKDFTWTFVKTHEHRWCGPYFARKC</sequence>
<dbReference type="AlphaFoldDB" id="A0A9W5VQ02"/>
<proteinExistence type="predicted"/>
<reference evidence="1 2" key="1">
    <citation type="submission" date="2012-12" db="EMBL/GenBank/DDBJ databases">
        <title>The Genome Sequence of Bacillus cereus VD184.</title>
        <authorList>
            <consortium name="The Broad Institute Genome Sequencing Platform"/>
            <consortium name="The Broad Institute Genome Sequencing Center for Infectious Disease"/>
            <person name="Feldgarden M."/>
            <person name="Van der Auwera G.A."/>
            <person name="Mahillon J."/>
            <person name="Duprez V."/>
            <person name="Timmery S."/>
            <person name="Mattelet C."/>
            <person name="Dierick K."/>
            <person name="Sun M."/>
            <person name="Yu Z."/>
            <person name="Zhu L."/>
            <person name="Hu X."/>
            <person name="Shank E.B."/>
            <person name="Swiecicka I."/>
            <person name="Hansen B.M."/>
            <person name="Andrup L."/>
            <person name="Walker B."/>
            <person name="Young S.K."/>
            <person name="Zeng Q."/>
            <person name="Gargeya S."/>
            <person name="Fitzgerald M."/>
            <person name="Haas B."/>
            <person name="Abouelleil A."/>
            <person name="Alvarado L."/>
            <person name="Arachchi H.M."/>
            <person name="Berlin A.M."/>
            <person name="Chapman S.B."/>
            <person name="Dewar J."/>
            <person name="Goldberg J."/>
            <person name="Griggs A."/>
            <person name="Gujja S."/>
            <person name="Hansen M."/>
            <person name="Howarth C."/>
            <person name="Imamovic A."/>
            <person name="Larimer J."/>
            <person name="McCowan C."/>
            <person name="Murphy C."/>
            <person name="Neiman D."/>
            <person name="Pearson M."/>
            <person name="Priest M."/>
            <person name="Roberts A."/>
            <person name="Saif S."/>
            <person name="Shea T."/>
            <person name="Sisk P."/>
            <person name="Sykes S."/>
            <person name="Wortman J."/>
            <person name="Nusbaum C."/>
            <person name="Birren B."/>
        </authorList>
    </citation>
    <scope>NUCLEOTIDE SEQUENCE [LARGE SCALE GENOMIC DNA]</scope>
    <source>
        <strain evidence="1 2">VD184</strain>
    </source>
</reference>
<protein>
    <submittedName>
        <fullName evidence="1">Uncharacterized protein</fullName>
    </submittedName>
</protein>
<evidence type="ECO:0000313" key="1">
    <source>
        <dbReference type="EMBL" id="EOQ03760.1"/>
    </source>
</evidence>
<organism evidence="1 2">
    <name type="scientific">Bacillus cereus VD184</name>
    <dbReference type="NCBI Taxonomy" id="1053242"/>
    <lineage>
        <taxon>Bacteria</taxon>
        <taxon>Bacillati</taxon>
        <taxon>Bacillota</taxon>
        <taxon>Bacilli</taxon>
        <taxon>Bacillales</taxon>
        <taxon>Bacillaceae</taxon>
        <taxon>Bacillus</taxon>
        <taxon>Bacillus cereus group</taxon>
    </lineage>
</organism>
<dbReference type="EMBL" id="AHFK01000091">
    <property type="protein sequence ID" value="EOQ03760.1"/>
    <property type="molecule type" value="Genomic_DNA"/>
</dbReference>
<gene>
    <name evidence="1" type="ORF">IKC_03890</name>
</gene>
<comment type="caution">
    <text evidence="1">The sequence shown here is derived from an EMBL/GenBank/DDBJ whole genome shotgun (WGS) entry which is preliminary data.</text>
</comment>
<name>A0A9W5VQ02_BACCE</name>
<evidence type="ECO:0000313" key="2">
    <source>
        <dbReference type="Proteomes" id="UP000014028"/>
    </source>
</evidence>
<accession>A0A9W5VQ02</accession>